<feature type="domain" description="Reverse transcriptase Ty1/copia-type" evidence="2">
    <location>
        <begin position="16"/>
        <end position="104"/>
    </location>
</feature>
<dbReference type="AlphaFoldDB" id="A0A151TA89"/>
<sequence length="130" mass="14775">FGFVVSHCDPSLLILKNGHVCIYVLIYIDDIIITGFFTTFISNLITKLNLKFSLKQVRTLDYFLGVEVKHLLTISFLLTQYKYICDLLHQAKRIDVKGISTPMNTCSKLSKCSINIVFDPHLYQSIVGAL</sequence>
<keyword evidence="4" id="KW-1185">Reference proteome</keyword>
<gene>
    <name evidence="3" type="ORF">KK1_018511</name>
</gene>
<reference evidence="3 4" key="1">
    <citation type="journal article" date="2012" name="Nat. Biotechnol.">
        <title>Draft genome sequence of pigeonpea (Cajanus cajan), an orphan legume crop of resource-poor farmers.</title>
        <authorList>
            <person name="Varshney R.K."/>
            <person name="Chen W."/>
            <person name="Li Y."/>
            <person name="Bharti A.K."/>
            <person name="Saxena R.K."/>
            <person name="Schlueter J.A."/>
            <person name="Donoghue M.T."/>
            <person name="Azam S."/>
            <person name="Fan G."/>
            <person name="Whaley A.M."/>
            <person name="Farmer A.D."/>
            <person name="Sheridan J."/>
            <person name="Iwata A."/>
            <person name="Tuteja R."/>
            <person name="Penmetsa R.V."/>
            <person name="Wu W."/>
            <person name="Upadhyaya H.D."/>
            <person name="Yang S.P."/>
            <person name="Shah T."/>
            <person name="Saxena K.B."/>
            <person name="Michael T."/>
            <person name="McCombie W.R."/>
            <person name="Yang B."/>
            <person name="Zhang G."/>
            <person name="Yang H."/>
            <person name="Wang J."/>
            <person name="Spillane C."/>
            <person name="Cook D.R."/>
            <person name="May G.D."/>
            <person name="Xu X."/>
            <person name="Jackson S.A."/>
        </authorList>
    </citation>
    <scope>NUCLEOTIDE SEQUENCE [LARGE SCALE GENOMIC DNA]</scope>
    <source>
        <strain evidence="4">cv. Asha</strain>
    </source>
</reference>
<feature type="transmembrane region" description="Helical" evidence="1">
    <location>
        <begin position="22"/>
        <end position="45"/>
    </location>
</feature>
<evidence type="ECO:0000259" key="2">
    <source>
        <dbReference type="Pfam" id="PF07727"/>
    </source>
</evidence>
<keyword evidence="1" id="KW-0812">Transmembrane</keyword>
<name>A0A151TA89_CAJCA</name>
<accession>A0A151TA89</accession>
<protein>
    <recommendedName>
        <fullName evidence="2">Reverse transcriptase Ty1/copia-type domain-containing protein</fullName>
    </recommendedName>
</protein>
<dbReference type="Gramene" id="C.cajan_17980.t">
    <property type="protein sequence ID" value="C.cajan_17980.t.cds1"/>
    <property type="gene ID" value="C.cajan_17980"/>
</dbReference>
<evidence type="ECO:0000313" key="3">
    <source>
        <dbReference type="EMBL" id="KYP63924.1"/>
    </source>
</evidence>
<evidence type="ECO:0000256" key="1">
    <source>
        <dbReference type="SAM" id="Phobius"/>
    </source>
</evidence>
<dbReference type="InterPro" id="IPR013103">
    <property type="entry name" value="RVT_2"/>
</dbReference>
<keyword evidence="1" id="KW-1133">Transmembrane helix</keyword>
<proteinExistence type="predicted"/>
<dbReference type="EMBL" id="CM003609">
    <property type="protein sequence ID" value="KYP63924.1"/>
    <property type="molecule type" value="Genomic_DNA"/>
</dbReference>
<feature type="non-terminal residue" evidence="3">
    <location>
        <position position="1"/>
    </location>
</feature>
<organism evidence="3 4">
    <name type="scientific">Cajanus cajan</name>
    <name type="common">Pigeon pea</name>
    <name type="synonym">Cajanus indicus</name>
    <dbReference type="NCBI Taxonomy" id="3821"/>
    <lineage>
        <taxon>Eukaryota</taxon>
        <taxon>Viridiplantae</taxon>
        <taxon>Streptophyta</taxon>
        <taxon>Embryophyta</taxon>
        <taxon>Tracheophyta</taxon>
        <taxon>Spermatophyta</taxon>
        <taxon>Magnoliopsida</taxon>
        <taxon>eudicotyledons</taxon>
        <taxon>Gunneridae</taxon>
        <taxon>Pentapetalae</taxon>
        <taxon>rosids</taxon>
        <taxon>fabids</taxon>
        <taxon>Fabales</taxon>
        <taxon>Fabaceae</taxon>
        <taxon>Papilionoideae</taxon>
        <taxon>50 kb inversion clade</taxon>
        <taxon>NPAAA clade</taxon>
        <taxon>indigoferoid/millettioid clade</taxon>
        <taxon>Phaseoleae</taxon>
        <taxon>Cajanus</taxon>
    </lineage>
</organism>
<evidence type="ECO:0000313" key="4">
    <source>
        <dbReference type="Proteomes" id="UP000075243"/>
    </source>
</evidence>
<keyword evidence="1" id="KW-0472">Membrane</keyword>
<dbReference type="Proteomes" id="UP000075243">
    <property type="component" value="Chromosome 7"/>
</dbReference>
<dbReference type="Pfam" id="PF07727">
    <property type="entry name" value="RVT_2"/>
    <property type="match status" value="1"/>
</dbReference>